<dbReference type="Pfam" id="PF03479">
    <property type="entry name" value="PCC"/>
    <property type="match status" value="1"/>
</dbReference>
<evidence type="ECO:0000259" key="1">
    <source>
        <dbReference type="PROSITE" id="PS51742"/>
    </source>
</evidence>
<feature type="domain" description="PPC" evidence="1">
    <location>
        <begin position="6"/>
        <end position="147"/>
    </location>
</feature>
<dbReference type="AlphaFoldDB" id="E1QI63"/>
<protein>
    <recommendedName>
        <fullName evidence="1">PPC domain-containing protein</fullName>
    </recommendedName>
</protein>
<dbReference type="SUPFAM" id="SSF117856">
    <property type="entry name" value="AF0104/ALDC/Ptd012-like"/>
    <property type="match status" value="1"/>
</dbReference>
<keyword evidence="3" id="KW-1185">Reference proteome</keyword>
<dbReference type="eggNOG" id="COG1661">
    <property type="taxonomic scope" value="Bacteria"/>
</dbReference>
<dbReference type="HOGENOM" id="CLU_114051_1_0_7"/>
<dbReference type="EMBL" id="CP002085">
    <property type="protein sequence ID" value="ADK85256.1"/>
    <property type="molecule type" value="Genomic_DNA"/>
</dbReference>
<dbReference type="PANTHER" id="PTHR34988:SF1">
    <property type="entry name" value="DNA-BINDING PROTEIN"/>
    <property type="match status" value="1"/>
</dbReference>
<dbReference type="PANTHER" id="PTHR34988">
    <property type="entry name" value="PROTEIN, PUTATIVE-RELATED"/>
    <property type="match status" value="1"/>
</dbReference>
<organism evidence="2 3">
    <name type="scientific">Desulfarculus baarsii (strain ATCC 33931 / DSM 2075 / LMG 7858 / VKM B-1802 / 2st14)</name>
    <dbReference type="NCBI Taxonomy" id="644282"/>
    <lineage>
        <taxon>Bacteria</taxon>
        <taxon>Pseudomonadati</taxon>
        <taxon>Thermodesulfobacteriota</taxon>
        <taxon>Desulfarculia</taxon>
        <taxon>Desulfarculales</taxon>
        <taxon>Desulfarculaceae</taxon>
        <taxon>Desulfarculus</taxon>
    </lineage>
</organism>
<dbReference type="KEGG" id="dbr:Deba_1891"/>
<dbReference type="InterPro" id="IPR005175">
    <property type="entry name" value="PPC_dom"/>
</dbReference>
<gene>
    <name evidence="2" type="ordered locus">Deba_1891</name>
</gene>
<dbReference type="CDD" id="cd11378">
    <property type="entry name" value="DUF296"/>
    <property type="match status" value="1"/>
</dbReference>
<reference evidence="2 3" key="1">
    <citation type="journal article" date="2010" name="Stand. Genomic Sci.">
        <title>Complete genome sequence of Desulfarculus baarsii type strain (2st14).</title>
        <authorList>
            <person name="Sun H."/>
            <person name="Spring S."/>
            <person name="Lapidus A."/>
            <person name="Davenport K."/>
            <person name="Del Rio T.G."/>
            <person name="Tice H."/>
            <person name="Nolan M."/>
            <person name="Copeland A."/>
            <person name="Cheng J.F."/>
            <person name="Lucas S."/>
            <person name="Tapia R."/>
            <person name="Goodwin L."/>
            <person name="Pitluck S."/>
            <person name="Ivanova N."/>
            <person name="Pagani I."/>
            <person name="Mavromatis K."/>
            <person name="Ovchinnikova G."/>
            <person name="Pati A."/>
            <person name="Chen A."/>
            <person name="Palaniappan K."/>
            <person name="Hauser L."/>
            <person name="Chang Y.J."/>
            <person name="Jeffries C.D."/>
            <person name="Detter J.C."/>
            <person name="Han C."/>
            <person name="Rohde M."/>
            <person name="Brambilla E."/>
            <person name="Goker M."/>
            <person name="Woyke T."/>
            <person name="Bristow J."/>
            <person name="Eisen J.A."/>
            <person name="Markowitz V."/>
            <person name="Hugenholtz P."/>
            <person name="Kyrpides N.C."/>
            <person name="Klenk H.P."/>
            <person name="Land M."/>
        </authorList>
    </citation>
    <scope>NUCLEOTIDE SEQUENCE [LARGE SCALE GENOMIC DNA]</scope>
    <source>
        <strain evidence="3">ATCC 33931 / DSM 2075 / LMG 7858 / VKM B-1802 / 2st14</strain>
    </source>
</reference>
<evidence type="ECO:0000313" key="3">
    <source>
        <dbReference type="Proteomes" id="UP000009047"/>
    </source>
</evidence>
<proteinExistence type="predicted"/>
<dbReference type="STRING" id="644282.Deba_1891"/>
<dbReference type="Proteomes" id="UP000009047">
    <property type="component" value="Chromosome"/>
</dbReference>
<evidence type="ECO:0000313" key="2">
    <source>
        <dbReference type="EMBL" id="ADK85256.1"/>
    </source>
</evidence>
<dbReference type="Gene3D" id="3.30.1330.80">
    <property type="entry name" value="Hypothetical protein, similar to alpha- acetolactate decarboxylase, domain 2"/>
    <property type="match status" value="1"/>
</dbReference>
<dbReference type="OrthoDB" id="9798999at2"/>
<sequence length="147" mass="15557">MKAAQGGLGRVFVLRLEDGDRLPDCLERFVAEQGVERAFCAMLGGVGSGRLIVGPEDGQARPAQPMNLPISGVQEALAVGTVFPDQNGRPKLHMHGAMGRAGQTITGCMRAGVDTWQIGEVVIMELTGLTANRKIDPATGFELLSLD</sequence>
<name>E1QI63_DESB2</name>
<dbReference type="RefSeq" id="WP_013258697.1">
    <property type="nucleotide sequence ID" value="NC_014365.1"/>
</dbReference>
<dbReference type="PROSITE" id="PS51742">
    <property type="entry name" value="PPC"/>
    <property type="match status" value="1"/>
</dbReference>
<accession>E1QI63</accession>